<dbReference type="Proteomes" id="UP001140293">
    <property type="component" value="Unassembled WGS sequence"/>
</dbReference>
<dbReference type="CDD" id="cd07987">
    <property type="entry name" value="LPLAT_MGAT-like"/>
    <property type="match status" value="1"/>
</dbReference>
<feature type="domain" description="Phospholipid/glycerol acyltransferase" evidence="1">
    <location>
        <begin position="54"/>
        <end position="172"/>
    </location>
</feature>
<sequence>MSDDQDWVPAERPEVAKWDPEFTATIAKTAGAAIRRYFRSEVRGLDSIPSTGGALVVSNHSGGMLTPDVLIFAPAFYDKFGFDRPVYTLAHDGVFVPPIGSLLRRLGVIGASRENAGKALRDGAVVLVFPGGDYDSYRPTFENKIDFAGRTGYIRTAIDAGVPIVPVVSIGGQETQLFLARGDSLARKLGLKKFRMEILPVSFGFPFGLSAIFPPNLPLPAKVVARVLDPIDVVAEFGEDADVKAVDAHVRSVMQSALDELARERRFPILG</sequence>
<evidence type="ECO:0000313" key="3">
    <source>
        <dbReference type="Proteomes" id="UP001140293"/>
    </source>
</evidence>
<dbReference type="GO" id="GO:0016020">
    <property type="term" value="C:membrane"/>
    <property type="evidence" value="ECO:0007669"/>
    <property type="project" value="TreeGrafter"/>
</dbReference>
<dbReference type="RefSeq" id="WP_264013275.1">
    <property type="nucleotide sequence ID" value="NZ_JACKSJ010000117.1"/>
</dbReference>
<name>A0A9X2YNA4_9MYCO</name>
<dbReference type="SMART" id="SM00563">
    <property type="entry name" value="PlsC"/>
    <property type="match status" value="1"/>
</dbReference>
<dbReference type="InterPro" id="IPR002123">
    <property type="entry name" value="Plipid/glycerol_acylTrfase"/>
</dbReference>
<dbReference type="AlphaFoldDB" id="A0A9X2YNA4"/>
<reference evidence="2" key="1">
    <citation type="submission" date="2020-07" db="EMBL/GenBank/DDBJ databases">
        <authorList>
            <person name="Pettersson B.M.F."/>
            <person name="Behra P.R.K."/>
            <person name="Ramesh M."/>
            <person name="Das S."/>
            <person name="Dasgupta S."/>
            <person name="Kirsebom L.A."/>
        </authorList>
    </citation>
    <scope>NUCLEOTIDE SEQUENCE</scope>
    <source>
        <strain evidence="2">DSM 44615</strain>
    </source>
</reference>
<dbReference type="SUPFAM" id="SSF69593">
    <property type="entry name" value="Glycerol-3-phosphate (1)-acyltransferase"/>
    <property type="match status" value="1"/>
</dbReference>
<dbReference type="PANTHER" id="PTHR22753">
    <property type="entry name" value="TRANSMEMBRANE PROTEIN 68"/>
    <property type="match status" value="1"/>
</dbReference>
<protein>
    <submittedName>
        <fullName evidence="2">Acyltransferase family protein</fullName>
    </submittedName>
</protein>
<reference evidence="2" key="2">
    <citation type="journal article" date="2022" name="BMC Genomics">
        <title>Comparative genome analysis of mycobacteria focusing on tRNA and non-coding RNA.</title>
        <authorList>
            <person name="Behra P.R.K."/>
            <person name="Pettersson B.M.F."/>
            <person name="Ramesh M."/>
            <person name="Das S."/>
            <person name="Dasgupta S."/>
            <person name="Kirsebom L.A."/>
        </authorList>
    </citation>
    <scope>NUCLEOTIDE SEQUENCE</scope>
    <source>
        <strain evidence="2">DSM 44615</strain>
    </source>
</reference>
<evidence type="ECO:0000313" key="2">
    <source>
        <dbReference type="EMBL" id="MCV7171088.1"/>
    </source>
</evidence>
<proteinExistence type="predicted"/>
<keyword evidence="2" id="KW-0808">Transferase</keyword>
<dbReference type="Pfam" id="PF01553">
    <property type="entry name" value="Acyltransferase"/>
    <property type="match status" value="1"/>
</dbReference>
<keyword evidence="3" id="KW-1185">Reference proteome</keyword>
<dbReference type="GO" id="GO:0016746">
    <property type="term" value="F:acyltransferase activity"/>
    <property type="evidence" value="ECO:0007669"/>
    <property type="project" value="UniProtKB-KW"/>
</dbReference>
<keyword evidence="2" id="KW-0012">Acyltransferase</keyword>
<dbReference type="PANTHER" id="PTHR22753:SF14">
    <property type="entry name" value="MONOACYLGLYCEROL_DIACYLGLYCEROL O-ACYLTRANSFERASE"/>
    <property type="match status" value="1"/>
</dbReference>
<comment type="caution">
    <text evidence="2">The sequence shown here is derived from an EMBL/GenBank/DDBJ whole genome shotgun (WGS) entry which is preliminary data.</text>
</comment>
<dbReference type="PIRSF" id="PIRSF016753">
    <property type="entry name" value="P_lipid/glycerol_ac_tran_prd"/>
    <property type="match status" value="1"/>
</dbReference>
<dbReference type="InterPro" id="IPR016676">
    <property type="entry name" value="P_lipid/glycerol_AcTrfase_prd"/>
</dbReference>
<accession>A0A9X2YNA4</accession>
<organism evidence="2 3">
    <name type="scientific">[Mycobacterium] manitobense</name>
    <dbReference type="NCBI Taxonomy" id="190147"/>
    <lineage>
        <taxon>Bacteria</taxon>
        <taxon>Bacillati</taxon>
        <taxon>Actinomycetota</taxon>
        <taxon>Actinomycetes</taxon>
        <taxon>Mycobacteriales</taxon>
        <taxon>Mycobacteriaceae</taxon>
        <taxon>Mycolicibacterium</taxon>
    </lineage>
</organism>
<dbReference type="EMBL" id="JACKSJ010000117">
    <property type="protein sequence ID" value="MCV7171088.1"/>
    <property type="molecule type" value="Genomic_DNA"/>
</dbReference>
<gene>
    <name evidence="2" type="ORF">H7I41_14315</name>
</gene>
<evidence type="ECO:0000259" key="1">
    <source>
        <dbReference type="SMART" id="SM00563"/>
    </source>
</evidence>